<accession>A0ABD2YVF9</accession>
<dbReference type="Proteomes" id="UP001630127">
    <property type="component" value="Unassembled WGS sequence"/>
</dbReference>
<evidence type="ECO:0008006" key="3">
    <source>
        <dbReference type="Google" id="ProtNLM"/>
    </source>
</evidence>
<dbReference type="PANTHER" id="PTHR47592">
    <property type="entry name" value="PBF68 PROTEIN"/>
    <property type="match status" value="1"/>
</dbReference>
<gene>
    <name evidence="1" type="ORF">ACH5RR_029603</name>
</gene>
<keyword evidence="2" id="KW-1185">Reference proteome</keyword>
<dbReference type="PANTHER" id="PTHR47592:SF29">
    <property type="entry name" value="ZINC FINGER, CCHC-TYPE"/>
    <property type="match status" value="1"/>
</dbReference>
<reference evidence="1 2" key="1">
    <citation type="submission" date="2024-11" db="EMBL/GenBank/DDBJ databases">
        <title>A near-complete genome assembly of Cinchona calisaya.</title>
        <authorList>
            <person name="Lian D.C."/>
            <person name="Zhao X.W."/>
            <person name="Wei L."/>
        </authorList>
    </citation>
    <scope>NUCLEOTIDE SEQUENCE [LARGE SCALE GENOMIC DNA]</scope>
    <source>
        <tissue evidence="1">Nenye</tissue>
    </source>
</reference>
<comment type="caution">
    <text evidence="1">The sequence shown here is derived from an EMBL/GenBank/DDBJ whole genome shotgun (WGS) entry which is preliminary data.</text>
</comment>
<name>A0ABD2YVF9_9GENT</name>
<dbReference type="AlphaFoldDB" id="A0ABD2YVF9"/>
<organism evidence="1 2">
    <name type="scientific">Cinchona calisaya</name>
    <dbReference type="NCBI Taxonomy" id="153742"/>
    <lineage>
        <taxon>Eukaryota</taxon>
        <taxon>Viridiplantae</taxon>
        <taxon>Streptophyta</taxon>
        <taxon>Embryophyta</taxon>
        <taxon>Tracheophyta</taxon>
        <taxon>Spermatophyta</taxon>
        <taxon>Magnoliopsida</taxon>
        <taxon>eudicotyledons</taxon>
        <taxon>Gunneridae</taxon>
        <taxon>Pentapetalae</taxon>
        <taxon>asterids</taxon>
        <taxon>lamiids</taxon>
        <taxon>Gentianales</taxon>
        <taxon>Rubiaceae</taxon>
        <taxon>Cinchonoideae</taxon>
        <taxon>Cinchoneae</taxon>
        <taxon>Cinchona</taxon>
    </lineage>
</organism>
<protein>
    <recommendedName>
        <fullName evidence="3">Zinc finger, CCHC-type</fullName>
    </recommendedName>
</protein>
<evidence type="ECO:0000313" key="1">
    <source>
        <dbReference type="EMBL" id="KAL3510202.1"/>
    </source>
</evidence>
<dbReference type="EMBL" id="JBJUIK010000012">
    <property type="protein sequence ID" value="KAL3510202.1"/>
    <property type="molecule type" value="Genomic_DNA"/>
</dbReference>
<sequence>MEFATLREIATDFVKLEHFDGDNFRKWQNKMHFLLATLNVIYVLNTPKPMENDEETLANTRAKQKWEDDDYICRGHIMITCLKVFLTHTKMFHIQENCGTNKRQGT</sequence>
<evidence type="ECO:0000313" key="2">
    <source>
        <dbReference type="Proteomes" id="UP001630127"/>
    </source>
</evidence>
<proteinExistence type="predicted"/>